<feature type="region of interest" description="Disordered" evidence="1">
    <location>
        <begin position="280"/>
        <end position="332"/>
    </location>
</feature>
<dbReference type="RefSeq" id="WP_344919913.1">
    <property type="nucleotide sequence ID" value="NZ_BAABAQ010000008.1"/>
</dbReference>
<feature type="domain" description="AbiEi antitoxin N-terminal" evidence="2">
    <location>
        <begin position="14"/>
        <end position="56"/>
    </location>
</feature>
<dbReference type="EMBL" id="BAABAQ010000008">
    <property type="protein sequence ID" value="GAA4196658.1"/>
    <property type="molecule type" value="Genomic_DNA"/>
</dbReference>
<reference evidence="4" key="1">
    <citation type="journal article" date="2019" name="Int. J. Syst. Evol. Microbiol.">
        <title>The Global Catalogue of Microorganisms (GCM) 10K type strain sequencing project: providing services to taxonomists for standard genome sequencing and annotation.</title>
        <authorList>
            <consortium name="The Broad Institute Genomics Platform"/>
            <consortium name="The Broad Institute Genome Sequencing Center for Infectious Disease"/>
            <person name="Wu L."/>
            <person name="Ma J."/>
        </authorList>
    </citation>
    <scope>NUCLEOTIDE SEQUENCE [LARGE SCALE GENOMIC DNA]</scope>
    <source>
        <strain evidence="4">JCM 17388</strain>
    </source>
</reference>
<dbReference type="Proteomes" id="UP001501251">
    <property type="component" value="Unassembled WGS sequence"/>
</dbReference>
<dbReference type="InterPro" id="IPR025159">
    <property type="entry name" value="AbiEi_N"/>
</dbReference>
<gene>
    <name evidence="3" type="ORF">GCM10022252_44340</name>
</gene>
<evidence type="ECO:0000313" key="4">
    <source>
        <dbReference type="Proteomes" id="UP001501251"/>
    </source>
</evidence>
<dbReference type="Pfam" id="PF13338">
    <property type="entry name" value="AbiEi_4"/>
    <property type="match status" value="1"/>
</dbReference>
<protein>
    <recommendedName>
        <fullName evidence="2">AbiEi antitoxin N-terminal domain-containing protein</fullName>
    </recommendedName>
</protein>
<feature type="compositionally biased region" description="Basic and acidic residues" evidence="1">
    <location>
        <begin position="307"/>
        <end position="324"/>
    </location>
</feature>
<evidence type="ECO:0000313" key="3">
    <source>
        <dbReference type="EMBL" id="GAA4196658.1"/>
    </source>
</evidence>
<evidence type="ECO:0000259" key="2">
    <source>
        <dbReference type="Pfam" id="PF13338"/>
    </source>
</evidence>
<organism evidence="3 4">
    <name type="scientific">Streptosporangium oxazolinicum</name>
    <dbReference type="NCBI Taxonomy" id="909287"/>
    <lineage>
        <taxon>Bacteria</taxon>
        <taxon>Bacillati</taxon>
        <taxon>Actinomycetota</taxon>
        <taxon>Actinomycetes</taxon>
        <taxon>Streptosporangiales</taxon>
        <taxon>Streptosporangiaceae</taxon>
        <taxon>Streptosporangium</taxon>
    </lineage>
</organism>
<proteinExistence type="predicted"/>
<comment type="caution">
    <text evidence="3">The sequence shown here is derived from an EMBL/GenBank/DDBJ whole genome shotgun (WGS) entry which is preliminary data.</text>
</comment>
<keyword evidence="4" id="KW-1185">Reference proteome</keyword>
<evidence type="ECO:0000256" key="1">
    <source>
        <dbReference type="SAM" id="MobiDB-lite"/>
    </source>
</evidence>
<sequence>MRRDQALKTVGEQAADQWGLVTAAQAKSAGLSAVDLLRLVEADFLESVGRGVYLVTGAVRPEHLDIKVAWLRLEPKLPAWQRHSLETYGGVISHGSACELHQLGDLPTSLVEISVPRRRTTREPGVRMHRAELEAADVVLVDGLPVTTAERTVIDLLAARVDGAHVGGVIADADRYGLTNRNSLGRRVARFTAAYGLPRSASGRQLLEYLVEQADTGLPVEEGTRLRQEGVVEGFVSALALLSALDEDRVKQLFTDYPGLLTGLRAGSVSSLAEHLAKSEVAPPPTIGRQASQEVRPAAHARARKVNRSDADLSARESTTESSDRTSSGEAR</sequence>
<name>A0ABP8B2Y6_9ACTN</name>
<accession>A0ABP8B2Y6</accession>